<dbReference type="RefSeq" id="WP_378283202.1">
    <property type="nucleotide sequence ID" value="NZ_JBHSON010000023.1"/>
</dbReference>
<dbReference type="PANTHER" id="PTHR43792:SF1">
    <property type="entry name" value="N-ACETYLTRANSFERASE DOMAIN-CONTAINING PROTEIN"/>
    <property type="match status" value="1"/>
</dbReference>
<evidence type="ECO:0000313" key="2">
    <source>
        <dbReference type="EMBL" id="MFC5747584.1"/>
    </source>
</evidence>
<keyword evidence="2" id="KW-0808">Transferase</keyword>
<keyword evidence="3" id="KW-1185">Reference proteome</keyword>
<dbReference type="EC" id="2.3.-.-" evidence="2"/>
<reference evidence="3" key="1">
    <citation type="journal article" date="2019" name="Int. J. Syst. Evol. Microbiol.">
        <title>The Global Catalogue of Microorganisms (GCM) 10K type strain sequencing project: providing services to taxonomists for standard genome sequencing and annotation.</title>
        <authorList>
            <consortium name="The Broad Institute Genomics Platform"/>
            <consortium name="The Broad Institute Genome Sequencing Center for Infectious Disease"/>
            <person name="Wu L."/>
            <person name="Ma J."/>
        </authorList>
    </citation>
    <scope>NUCLEOTIDE SEQUENCE [LARGE SCALE GENOMIC DNA]</scope>
    <source>
        <strain evidence="3">KCTC 42087</strain>
    </source>
</reference>
<comment type="caution">
    <text evidence="2">The sequence shown here is derived from an EMBL/GenBank/DDBJ whole genome shotgun (WGS) entry which is preliminary data.</text>
</comment>
<protein>
    <submittedName>
        <fullName evidence="2">GNAT family N-acetyltransferase</fullName>
        <ecNumber evidence="2">2.3.-.-</ecNumber>
    </submittedName>
</protein>
<evidence type="ECO:0000313" key="3">
    <source>
        <dbReference type="Proteomes" id="UP001596074"/>
    </source>
</evidence>
<gene>
    <name evidence="2" type="ORF">ACFPZN_18300</name>
</gene>
<dbReference type="Proteomes" id="UP001596074">
    <property type="component" value="Unassembled WGS sequence"/>
</dbReference>
<organism evidence="2 3">
    <name type="scientific">Actinomadura rugatobispora</name>
    <dbReference type="NCBI Taxonomy" id="1994"/>
    <lineage>
        <taxon>Bacteria</taxon>
        <taxon>Bacillati</taxon>
        <taxon>Actinomycetota</taxon>
        <taxon>Actinomycetes</taxon>
        <taxon>Streptosporangiales</taxon>
        <taxon>Thermomonosporaceae</taxon>
        <taxon>Actinomadura</taxon>
    </lineage>
</organism>
<name>A0ABW1A0S9_9ACTN</name>
<dbReference type="SUPFAM" id="SSF55729">
    <property type="entry name" value="Acyl-CoA N-acyltransferases (Nat)"/>
    <property type="match status" value="1"/>
</dbReference>
<evidence type="ECO:0000259" key="1">
    <source>
        <dbReference type="PROSITE" id="PS51186"/>
    </source>
</evidence>
<feature type="domain" description="N-acetyltransferase" evidence="1">
    <location>
        <begin position="21"/>
        <end position="190"/>
    </location>
</feature>
<sequence>MNRRVDRHHAPQAPALSTARLLLRPWLPSDRAPFAALNADPDVMEHFPARLTPAQSDALADRIQDGFDRNGFGLWAVEITATGEFIGFTGLSVPSFTAHFTPAVEIGWRLARHAWGHGYATEAARRALAHGFQDLGLGEIVSFTTPANLRSQAVMTRIGMTRDPDGDFEHPLVPVGSPVRPGVLYRLDAATWKRQAAASQPPPT</sequence>
<keyword evidence="2" id="KW-0012">Acyltransferase</keyword>
<dbReference type="InterPro" id="IPR051531">
    <property type="entry name" value="N-acetyltransferase"/>
</dbReference>
<dbReference type="InterPro" id="IPR016181">
    <property type="entry name" value="Acyl_CoA_acyltransferase"/>
</dbReference>
<dbReference type="PROSITE" id="PS51186">
    <property type="entry name" value="GNAT"/>
    <property type="match status" value="1"/>
</dbReference>
<accession>A0ABW1A0S9</accession>
<dbReference type="PANTHER" id="PTHR43792">
    <property type="entry name" value="GNAT FAMILY, PUTATIVE (AFU_ORTHOLOGUE AFUA_3G00765)-RELATED-RELATED"/>
    <property type="match status" value="1"/>
</dbReference>
<dbReference type="InterPro" id="IPR000182">
    <property type="entry name" value="GNAT_dom"/>
</dbReference>
<proteinExistence type="predicted"/>
<dbReference type="Pfam" id="PF13302">
    <property type="entry name" value="Acetyltransf_3"/>
    <property type="match status" value="1"/>
</dbReference>
<dbReference type="GO" id="GO:0016746">
    <property type="term" value="F:acyltransferase activity"/>
    <property type="evidence" value="ECO:0007669"/>
    <property type="project" value="UniProtKB-KW"/>
</dbReference>
<dbReference type="Gene3D" id="3.40.630.30">
    <property type="match status" value="1"/>
</dbReference>
<dbReference type="EMBL" id="JBHSON010000023">
    <property type="protein sequence ID" value="MFC5747584.1"/>
    <property type="molecule type" value="Genomic_DNA"/>
</dbReference>